<evidence type="ECO:0000256" key="7">
    <source>
        <dbReference type="ARBA" id="ARBA00043224"/>
    </source>
</evidence>
<comment type="similarity">
    <text evidence="1">Belongs to the isochorismatase family.</text>
</comment>
<dbReference type="GO" id="GO:0008936">
    <property type="term" value="F:nicotinamidase activity"/>
    <property type="evidence" value="ECO:0007669"/>
    <property type="project" value="UniProtKB-EC"/>
</dbReference>
<protein>
    <recommendedName>
        <fullName evidence="6">nicotinamidase</fullName>
        <ecNumber evidence="6">3.5.1.19</ecNumber>
    </recommendedName>
    <alternativeName>
        <fullName evidence="7">Nicotinamide deamidase</fullName>
    </alternativeName>
</protein>
<keyword evidence="4" id="KW-0378">Hydrolase</keyword>
<dbReference type="GO" id="GO:0046872">
    <property type="term" value="F:metal ion binding"/>
    <property type="evidence" value="ECO:0007669"/>
    <property type="project" value="UniProtKB-KW"/>
</dbReference>
<dbReference type="Gene3D" id="3.40.50.850">
    <property type="entry name" value="Isochorismatase-like"/>
    <property type="match status" value="1"/>
</dbReference>
<sequence>MSQNKCVLLVVDMQNDFISGSLAMKDCPAKQDGNHTIHVVNKLTSLPNWDLIVYTKDWHPADHISFVTNAYKFERHEESTIDPTSAEVYDKVVFNVDGNQRREQVLWPPHCIQSSWGSELHPDLLVANGSHIVTKGMDKHVDSYSAFFDNQHLQETELRELLQRNNITHVFVCGVATDVCVNFTVQDSLDLGYQTYLVEDACAGVSWQNIEVQVKKLVEKKANIIQSDQVSAELEKLHNDKTTVTVPCNHD</sequence>
<evidence type="ECO:0000313" key="9">
    <source>
        <dbReference type="EMBL" id="CAB3256972.1"/>
    </source>
</evidence>
<reference evidence="9" key="1">
    <citation type="submission" date="2020-04" db="EMBL/GenBank/DDBJ databases">
        <authorList>
            <person name="Neveu A P."/>
        </authorList>
    </citation>
    <scope>NUCLEOTIDE SEQUENCE</scope>
    <source>
        <tissue evidence="9">Whole embryo</tissue>
    </source>
</reference>
<dbReference type="InterPro" id="IPR036380">
    <property type="entry name" value="Isochorismatase-like_sf"/>
</dbReference>
<feature type="domain" description="Isochorismatase-like" evidence="8">
    <location>
        <begin position="7"/>
        <end position="227"/>
    </location>
</feature>
<organism evidence="9">
    <name type="scientific">Phallusia mammillata</name>
    <dbReference type="NCBI Taxonomy" id="59560"/>
    <lineage>
        <taxon>Eukaryota</taxon>
        <taxon>Metazoa</taxon>
        <taxon>Chordata</taxon>
        <taxon>Tunicata</taxon>
        <taxon>Ascidiacea</taxon>
        <taxon>Phlebobranchia</taxon>
        <taxon>Ascidiidae</taxon>
        <taxon>Phallusia</taxon>
    </lineage>
</organism>
<dbReference type="SUPFAM" id="SSF52499">
    <property type="entry name" value="Isochorismatase-like hydrolases"/>
    <property type="match status" value="1"/>
</dbReference>
<dbReference type="InterPro" id="IPR000868">
    <property type="entry name" value="Isochorismatase-like_dom"/>
</dbReference>
<dbReference type="PANTHER" id="PTHR11080">
    <property type="entry name" value="PYRAZINAMIDASE/NICOTINAMIDASE"/>
    <property type="match status" value="1"/>
</dbReference>
<keyword evidence="2" id="KW-0662">Pyridine nucleotide biosynthesis</keyword>
<keyword evidence="3" id="KW-0479">Metal-binding</keyword>
<evidence type="ECO:0000256" key="5">
    <source>
        <dbReference type="ARBA" id="ARBA00037900"/>
    </source>
</evidence>
<evidence type="ECO:0000256" key="6">
    <source>
        <dbReference type="ARBA" id="ARBA00039017"/>
    </source>
</evidence>
<proteinExistence type="evidence at transcript level"/>
<evidence type="ECO:0000256" key="3">
    <source>
        <dbReference type="ARBA" id="ARBA00022723"/>
    </source>
</evidence>
<evidence type="ECO:0000256" key="2">
    <source>
        <dbReference type="ARBA" id="ARBA00022642"/>
    </source>
</evidence>
<dbReference type="Pfam" id="PF00857">
    <property type="entry name" value="Isochorismatase"/>
    <property type="match status" value="1"/>
</dbReference>
<dbReference type="InterPro" id="IPR052347">
    <property type="entry name" value="Isochorismatase_Nicotinamidase"/>
</dbReference>
<evidence type="ECO:0000256" key="1">
    <source>
        <dbReference type="ARBA" id="ARBA00006336"/>
    </source>
</evidence>
<name>A0A6F9DG08_9ASCI</name>
<accession>A0A6F9DG08</accession>
<evidence type="ECO:0000259" key="8">
    <source>
        <dbReference type="Pfam" id="PF00857"/>
    </source>
</evidence>
<gene>
    <name evidence="9" type="primary">Isoc2-002</name>
</gene>
<dbReference type="EC" id="3.5.1.19" evidence="6"/>
<dbReference type="AlphaFoldDB" id="A0A6F9DG08"/>
<dbReference type="GO" id="GO:0019363">
    <property type="term" value="P:pyridine nucleotide biosynthetic process"/>
    <property type="evidence" value="ECO:0007669"/>
    <property type="project" value="UniProtKB-KW"/>
</dbReference>
<dbReference type="PANTHER" id="PTHR11080:SF2">
    <property type="entry name" value="LD05707P"/>
    <property type="match status" value="1"/>
</dbReference>
<evidence type="ECO:0000256" key="4">
    <source>
        <dbReference type="ARBA" id="ARBA00022801"/>
    </source>
</evidence>
<dbReference type="EMBL" id="LR786056">
    <property type="protein sequence ID" value="CAB3256972.1"/>
    <property type="molecule type" value="mRNA"/>
</dbReference>
<dbReference type="CDD" id="cd01011">
    <property type="entry name" value="nicotinamidase"/>
    <property type="match status" value="1"/>
</dbReference>
<comment type="pathway">
    <text evidence="5">Cofactor biosynthesis; nicotinate biosynthesis; nicotinate from nicotinamide: step 1/1.</text>
</comment>